<gene>
    <name evidence="1" type="ORF">KCG35_25925</name>
</gene>
<organism evidence="1 2">
    <name type="scientific">Zooshikella harenae</name>
    <dbReference type="NCBI Taxonomy" id="2827238"/>
    <lineage>
        <taxon>Bacteria</taxon>
        <taxon>Pseudomonadati</taxon>
        <taxon>Pseudomonadota</taxon>
        <taxon>Gammaproteobacteria</taxon>
        <taxon>Oceanospirillales</taxon>
        <taxon>Zooshikellaceae</taxon>
        <taxon>Zooshikella</taxon>
    </lineage>
</organism>
<name>A0ABS5ZKK6_9GAMM</name>
<reference evidence="1 2" key="1">
    <citation type="submission" date="2021-04" db="EMBL/GenBank/DDBJ databases">
        <authorList>
            <person name="Pira H."/>
            <person name="Risdian C."/>
            <person name="Wink J."/>
        </authorList>
    </citation>
    <scope>NUCLEOTIDE SEQUENCE [LARGE SCALE GENOMIC DNA]</scope>
    <source>
        <strain evidence="1 2">WH53</strain>
    </source>
</reference>
<evidence type="ECO:0000313" key="2">
    <source>
        <dbReference type="Proteomes" id="UP000690515"/>
    </source>
</evidence>
<keyword evidence="2" id="KW-1185">Reference proteome</keyword>
<sequence length="150" mass="16834">MQLKYLLGLIVLIFSFNTKADLVFSTSAKESLKIPFSQVSASLSYDSLNKAYALNLTFDKKASLALGQFTEKHLNKELITYINKEQVSKATLRSVLGIKSSPPKQQITLIVDNKAVYTQPSIKEETSALKIFIQDQDSAIRYLKHLSETE</sequence>
<proteinExistence type="predicted"/>
<evidence type="ECO:0000313" key="1">
    <source>
        <dbReference type="EMBL" id="MBU2714494.1"/>
    </source>
</evidence>
<protein>
    <submittedName>
        <fullName evidence="1">Uncharacterized protein</fullName>
    </submittedName>
</protein>
<dbReference type="EMBL" id="JAGSOY010000323">
    <property type="protein sequence ID" value="MBU2714494.1"/>
    <property type="molecule type" value="Genomic_DNA"/>
</dbReference>
<accession>A0ABS5ZKK6</accession>
<dbReference type="Proteomes" id="UP000690515">
    <property type="component" value="Unassembled WGS sequence"/>
</dbReference>
<dbReference type="RefSeq" id="WP_215822798.1">
    <property type="nucleotide sequence ID" value="NZ_JAGSOY010000323.1"/>
</dbReference>
<comment type="caution">
    <text evidence="1">The sequence shown here is derived from an EMBL/GenBank/DDBJ whole genome shotgun (WGS) entry which is preliminary data.</text>
</comment>